<dbReference type="EMBL" id="AP025226">
    <property type="protein sequence ID" value="BDC00043.1"/>
    <property type="molecule type" value="Genomic_DNA"/>
</dbReference>
<dbReference type="RefSeq" id="WP_229570705.1">
    <property type="nucleotide sequence ID" value="NZ_AP025226.1"/>
</dbReference>
<reference evidence="1 2" key="1">
    <citation type="journal article" date="2022" name="Microbiol. Resour. Announc.">
        <title>Complete Genome Sequence of the Hyperthermophilic and Acidophilic Archaeon Saccharolobus caldissimus Strain HS-3T.</title>
        <authorList>
            <person name="Sakai H.D."/>
            <person name="Kurosawa N."/>
        </authorList>
    </citation>
    <scope>NUCLEOTIDE SEQUENCE [LARGE SCALE GENOMIC DNA]</scope>
    <source>
        <strain evidence="1 2">JCM32116</strain>
    </source>
</reference>
<protein>
    <submittedName>
        <fullName evidence="1">Uncharacterized protein</fullName>
    </submittedName>
</protein>
<name>A0AAQ4CW61_9CREN</name>
<proteinExistence type="predicted"/>
<dbReference type="KEGG" id="scas:SACC_30590"/>
<dbReference type="GeneID" id="68867782"/>
<evidence type="ECO:0000313" key="1">
    <source>
        <dbReference type="EMBL" id="BDC00043.1"/>
    </source>
</evidence>
<evidence type="ECO:0000313" key="2">
    <source>
        <dbReference type="Proteomes" id="UP001319921"/>
    </source>
</evidence>
<dbReference type="Proteomes" id="UP001319921">
    <property type="component" value="Chromosome"/>
</dbReference>
<accession>A0AAQ4CW61</accession>
<organism evidence="1 2">
    <name type="scientific">Saccharolobus caldissimus</name>
    <dbReference type="NCBI Taxonomy" id="1702097"/>
    <lineage>
        <taxon>Archaea</taxon>
        <taxon>Thermoproteota</taxon>
        <taxon>Thermoprotei</taxon>
        <taxon>Sulfolobales</taxon>
        <taxon>Sulfolobaceae</taxon>
        <taxon>Saccharolobus</taxon>
    </lineage>
</organism>
<gene>
    <name evidence="1" type="ORF">SACC_30590</name>
</gene>
<keyword evidence="2" id="KW-1185">Reference proteome</keyword>
<sequence>MNFLSKKERIVLLAIAQAGPSGLTFSQLSALSYILTKDTIQKIIEDLYFNGYINVLRDGDEVRYIASKDVRNAIINLEFHKFKLIRNLDELKKKSEEISKMDKQQQITAFKNTIKDILSIISISILSLLNESPALTLPEYLEILDNLNKEFFSKLLPLIQESITEDEINTFIALVSKYRGEKDAEELKATLQKIIMKRNINS</sequence>
<dbReference type="AlphaFoldDB" id="A0AAQ4CW61"/>